<dbReference type="Gene3D" id="2.130.10.10">
    <property type="entry name" value="YVTN repeat-like/Quinoprotein amine dehydrogenase"/>
    <property type="match status" value="1"/>
</dbReference>
<dbReference type="InterPro" id="IPR013783">
    <property type="entry name" value="Ig-like_fold"/>
</dbReference>
<accession>A0A0P7ARX4</accession>
<dbReference type="Pfam" id="PF07495">
    <property type="entry name" value="Y_Y_Y"/>
    <property type="match status" value="1"/>
</dbReference>
<reference evidence="4 5" key="1">
    <citation type="submission" date="2015-09" db="EMBL/GenBank/DDBJ databases">
        <title>Genome sequence of the marine flavobacterium Croceitalea dokdonensis DOKDO 023 that contains proton- and sodium-pumping rhodopsins.</title>
        <authorList>
            <person name="Kwon S.-K."/>
            <person name="Lee H.K."/>
            <person name="Kwak M.-J."/>
            <person name="Kim J.F."/>
        </authorList>
    </citation>
    <scope>NUCLEOTIDE SEQUENCE [LARGE SCALE GENOMIC DNA]</scope>
    <source>
        <strain evidence="4 5">DOKDO 023</strain>
    </source>
</reference>
<dbReference type="Gene3D" id="2.60.40.10">
    <property type="entry name" value="Immunoglobulins"/>
    <property type="match status" value="1"/>
</dbReference>
<evidence type="ECO:0000256" key="2">
    <source>
        <dbReference type="SAM" id="Phobius"/>
    </source>
</evidence>
<proteinExistence type="predicted"/>
<dbReference type="EMBL" id="LDJX01000007">
    <property type="protein sequence ID" value="KPM30663.1"/>
    <property type="molecule type" value="Genomic_DNA"/>
</dbReference>
<dbReference type="InterPro" id="IPR016032">
    <property type="entry name" value="Sig_transdc_resp-reg_C-effctor"/>
</dbReference>
<keyword evidence="5" id="KW-1185">Reference proteome</keyword>
<evidence type="ECO:0000259" key="3">
    <source>
        <dbReference type="SMART" id="SM00421"/>
    </source>
</evidence>
<dbReference type="InterPro" id="IPR011123">
    <property type="entry name" value="Y_Y_Y"/>
</dbReference>
<dbReference type="STRING" id="1300341.I595_3159"/>
<evidence type="ECO:0000256" key="1">
    <source>
        <dbReference type="SAM" id="Coils"/>
    </source>
</evidence>
<dbReference type="RefSeq" id="WP_054560153.1">
    <property type="nucleotide sequence ID" value="NZ_LDJX01000007.1"/>
</dbReference>
<feature type="coiled-coil region" evidence="1">
    <location>
        <begin position="763"/>
        <end position="811"/>
    </location>
</feature>
<dbReference type="SUPFAM" id="SSF46894">
    <property type="entry name" value="C-terminal effector domain of the bipartite response regulators"/>
    <property type="match status" value="1"/>
</dbReference>
<evidence type="ECO:0000313" key="5">
    <source>
        <dbReference type="Proteomes" id="UP000050280"/>
    </source>
</evidence>
<dbReference type="Pfam" id="PF00196">
    <property type="entry name" value="GerE"/>
    <property type="match status" value="1"/>
</dbReference>
<dbReference type="OrthoDB" id="1090267at2"/>
<sequence length="934" mass="106384">MILQTRTFLFSLFFVSWLFSQELPPIQNFTPIDYEGENQNWALTQANDGNIFIANNHNLLEFNGVRWYTYDSPNASIFRSVSANDSLVFTGQYMEFGYWKRGAYGDMGYNSISQKLERPMIEDEEFWNIIVLGEWVLFQSLDRIYSYHITSGSFKILDVKTTKAHMFKVAGTVYFQNENQGISKIISGRPAVVAEAKEFKRGNVVGMYSDDDGIIVILDDASFYRLATDGSVDPLPNEIDQLGLNVYSTAQLTDGRLVLGTVSKGLFEVSPQGKLVRIVNQRNGLNNNTVLSLFQDRNANLWLGLDNGISLINLNSPFNEYIDNSGKLGLVYASKLVGERLYLGTNQGLFVKDRNDTGDFKLVAGTQGQVWTLFEYNNTLFCGHNRGTFTIDGDGAELISTFPGTWTIKPMPNQPNLLVQGNYNGLSMLTKVSGKWRFRNQLTGFTISSRFIEFITDSTLLVNHEYKGLFKLKLQPDYASVSVEQTHPMLGYGSSITLFDNKLVYATLEDVYAMDKDTLAFKRDTVLYDLWFDKAKGINGIMLPDRADSSLWAFTKIGLSKLFLDSFNGAMDMRVIPIPDFFKRSLGVTGFENMEPIGKQQYLIGISNGYVTLDAGNNDSKTFKVVIDRVSVQEGFKQPKALALSGDGQLEPEQNTVRILYGVSQYTKYDQVRYQYRLKGLFNEWSDFTEKTEVTFSSLPYGDYEFMVRGKVGNTMVKDTATYRFSISRPWYWSTMAMVAYGLLLLGIFFLVHKLYKGYYTKKQQALLDLEKKKQKRKKLKTEKELVQLKNDKLKSEIESKNRELAVATMSLIKKNEFLATIKNQLAKASNGHEIQKVVATIDTNINSKDDWQFFEKAFNNADKDFLKKVKIQHPELTPNDLKLCAYLRLNLSSKDIAPLLNISNKSVEVKRYRLRKKMNLPHEKSLVEYILSL</sequence>
<protein>
    <submittedName>
        <fullName evidence="4">Two component regulator three Y domain-containing protein</fullName>
    </submittedName>
</protein>
<dbReference type="SUPFAM" id="SSF63829">
    <property type="entry name" value="Calcium-dependent phosphotriesterase"/>
    <property type="match status" value="1"/>
</dbReference>
<dbReference type="GO" id="GO:0003677">
    <property type="term" value="F:DNA binding"/>
    <property type="evidence" value="ECO:0007669"/>
    <property type="project" value="InterPro"/>
</dbReference>
<gene>
    <name evidence="4" type="ORF">I595_3159</name>
</gene>
<keyword evidence="2" id="KW-0472">Membrane</keyword>
<dbReference type="PATRIC" id="fig|1300341.3.peg.3307"/>
<feature type="domain" description="HTH luxR-type" evidence="3">
    <location>
        <begin position="874"/>
        <end position="931"/>
    </location>
</feature>
<dbReference type="InterPro" id="IPR036388">
    <property type="entry name" value="WH-like_DNA-bd_sf"/>
</dbReference>
<dbReference type="InterPro" id="IPR015943">
    <property type="entry name" value="WD40/YVTN_repeat-like_dom_sf"/>
</dbReference>
<organism evidence="4 5">
    <name type="scientific">Croceitalea dokdonensis DOKDO 023</name>
    <dbReference type="NCBI Taxonomy" id="1300341"/>
    <lineage>
        <taxon>Bacteria</taxon>
        <taxon>Pseudomonadati</taxon>
        <taxon>Bacteroidota</taxon>
        <taxon>Flavobacteriia</taxon>
        <taxon>Flavobacteriales</taxon>
        <taxon>Flavobacteriaceae</taxon>
        <taxon>Croceitalea</taxon>
    </lineage>
</organism>
<keyword evidence="1" id="KW-0175">Coiled coil</keyword>
<keyword evidence="2" id="KW-0812">Transmembrane</keyword>
<dbReference type="Proteomes" id="UP000050280">
    <property type="component" value="Unassembled WGS sequence"/>
</dbReference>
<feature type="transmembrane region" description="Helical" evidence="2">
    <location>
        <begin position="731"/>
        <end position="752"/>
    </location>
</feature>
<evidence type="ECO:0000313" key="4">
    <source>
        <dbReference type="EMBL" id="KPM30663.1"/>
    </source>
</evidence>
<dbReference type="GO" id="GO:0006355">
    <property type="term" value="P:regulation of DNA-templated transcription"/>
    <property type="evidence" value="ECO:0007669"/>
    <property type="project" value="InterPro"/>
</dbReference>
<comment type="caution">
    <text evidence="4">The sequence shown here is derived from an EMBL/GenBank/DDBJ whole genome shotgun (WGS) entry which is preliminary data.</text>
</comment>
<dbReference type="SMART" id="SM00421">
    <property type="entry name" value="HTH_LUXR"/>
    <property type="match status" value="1"/>
</dbReference>
<name>A0A0P7ARX4_9FLAO</name>
<dbReference type="InterPro" id="IPR000792">
    <property type="entry name" value="Tscrpt_reg_LuxR_C"/>
</dbReference>
<dbReference type="Gene3D" id="1.10.10.10">
    <property type="entry name" value="Winged helix-like DNA-binding domain superfamily/Winged helix DNA-binding domain"/>
    <property type="match status" value="1"/>
</dbReference>
<keyword evidence="2" id="KW-1133">Transmembrane helix</keyword>
<dbReference type="AlphaFoldDB" id="A0A0P7ARX4"/>